<feature type="transmembrane region" description="Helical" evidence="1">
    <location>
        <begin position="29"/>
        <end position="49"/>
    </location>
</feature>
<evidence type="ECO:0000313" key="2">
    <source>
        <dbReference type="EMBL" id="BDT04488.1"/>
    </source>
</evidence>
<dbReference type="Proteomes" id="UP001163387">
    <property type="component" value="Chromosome"/>
</dbReference>
<accession>A0ABM8BX93</accession>
<keyword evidence="1" id="KW-0812">Transmembrane</keyword>
<sequence>MLVVIGLQGNIDIILPSCQFFYDAGLSSFVLALLISTSLVLAINIIWIFNKNKFKADSVRLKIKLLIFFLNLLNLHLD</sequence>
<keyword evidence="1" id="KW-0472">Membrane</keyword>
<organism evidence="2 3">
    <name type="scientific">Spiroplasma ixodetis</name>
    <dbReference type="NCBI Taxonomy" id="2141"/>
    <lineage>
        <taxon>Bacteria</taxon>
        <taxon>Bacillati</taxon>
        <taxon>Mycoplasmatota</taxon>
        <taxon>Mollicutes</taxon>
        <taxon>Entomoplasmatales</taxon>
        <taxon>Spiroplasmataceae</taxon>
        <taxon>Spiroplasma</taxon>
    </lineage>
</organism>
<evidence type="ECO:0000256" key="1">
    <source>
        <dbReference type="SAM" id="Phobius"/>
    </source>
</evidence>
<keyword evidence="3" id="KW-1185">Reference proteome</keyword>
<keyword evidence="1" id="KW-1133">Transmembrane helix</keyword>
<evidence type="ECO:0000313" key="3">
    <source>
        <dbReference type="Proteomes" id="UP001163387"/>
    </source>
</evidence>
<dbReference type="EMBL" id="AP026933">
    <property type="protein sequence ID" value="BDT04488.1"/>
    <property type="molecule type" value="Genomic_DNA"/>
</dbReference>
<protein>
    <submittedName>
        <fullName evidence="2">Uncharacterized protein</fullName>
    </submittedName>
</protein>
<reference evidence="2 3" key="1">
    <citation type="journal article" date="2022" name="Front. Microbiol.">
        <title>Male-killing mechanisms vary between Spiroplasma species.</title>
        <authorList>
            <person name="Arai H."/>
            <person name="Inoue M."/>
            <person name="Kageyama D."/>
        </authorList>
    </citation>
    <scope>NUCLEOTIDE SEQUENCE [LARGE SCALE GENOMIC DNA]</scope>
    <source>
        <strain evidence="3">sHm</strain>
    </source>
</reference>
<name>A0ABM8BX93_9MOLU</name>
<gene>
    <name evidence="2" type="ORF">SHM_21340</name>
</gene>
<proteinExistence type="predicted"/>